<dbReference type="Proteomes" id="UP001386955">
    <property type="component" value="Unassembled WGS sequence"/>
</dbReference>
<evidence type="ECO:0000313" key="2">
    <source>
        <dbReference type="EMBL" id="KAK7411148.1"/>
    </source>
</evidence>
<name>A0AAN9T2N7_PSOTE</name>
<protein>
    <submittedName>
        <fullName evidence="2">Uncharacterized protein</fullName>
    </submittedName>
</protein>
<dbReference type="EMBL" id="JAYMYS010000001">
    <property type="protein sequence ID" value="KAK7411148.1"/>
    <property type="molecule type" value="Genomic_DNA"/>
</dbReference>
<organism evidence="2 3">
    <name type="scientific">Psophocarpus tetragonolobus</name>
    <name type="common">Winged bean</name>
    <name type="synonym">Dolichos tetragonolobus</name>
    <dbReference type="NCBI Taxonomy" id="3891"/>
    <lineage>
        <taxon>Eukaryota</taxon>
        <taxon>Viridiplantae</taxon>
        <taxon>Streptophyta</taxon>
        <taxon>Embryophyta</taxon>
        <taxon>Tracheophyta</taxon>
        <taxon>Spermatophyta</taxon>
        <taxon>Magnoliopsida</taxon>
        <taxon>eudicotyledons</taxon>
        <taxon>Gunneridae</taxon>
        <taxon>Pentapetalae</taxon>
        <taxon>rosids</taxon>
        <taxon>fabids</taxon>
        <taxon>Fabales</taxon>
        <taxon>Fabaceae</taxon>
        <taxon>Papilionoideae</taxon>
        <taxon>50 kb inversion clade</taxon>
        <taxon>NPAAA clade</taxon>
        <taxon>indigoferoid/millettioid clade</taxon>
        <taxon>Phaseoleae</taxon>
        <taxon>Psophocarpus</taxon>
    </lineage>
</organism>
<reference evidence="2 3" key="1">
    <citation type="submission" date="2024-01" db="EMBL/GenBank/DDBJ databases">
        <title>The genomes of 5 underutilized Papilionoideae crops provide insights into root nodulation and disease resistanc.</title>
        <authorList>
            <person name="Jiang F."/>
        </authorList>
    </citation>
    <scope>NUCLEOTIDE SEQUENCE [LARGE SCALE GENOMIC DNA]</scope>
    <source>
        <strain evidence="2">DUOXIRENSHENG_FW03</strain>
        <tissue evidence="2">Leaves</tissue>
    </source>
</reference>
<proteinExistence type="predicted"/>
<comment type="caution">
    <text evidence="2">The sequence shown here is derived from an EMBL/GenBank/DDBJ whole genome shotgun (WGS) entry which is preliminary data.</text>
</comment>
<gene>
    <name evidence="2" type="ORF">VNO78_02580</name>
</gene>
<keyword evidence="3" id="KW-1185">Reference proteome</keyword>
<dbReference type="AlphaFoldDB" id="A0AAN9T2N7"/>
<evidence type="ECO:0000313" key="3">
    <source>
        <dbReference type="Proteomes" id="UP001386955"/>
    </source>
</evidence>
<sequence length="150" mass="15810">MAMASSAEAAVVLSISRWGAHCIGLLPLRLHNSSQRCYVKPLVFVGKVSVVVCLPLIPILGSSEGSLWMTIGVATKGGNKGGVARFFQRFGLWGKHGQRAVTEAEVDGGDIARVAEEADDDCGIAAEAKNLETEGKDEKEAKKVEEAGEG</sequence>
<evidence type="ECO:0000256" key="1">
    <source>
        <dbReference type="SAM" id="MobiDB-lite"/>
    </source>
</evidence>
<feature type="compositionally biased region" description="Basic and acidic residues" evidence="1">
    <location>
        <begin position="129"/>
        <end position="150"/>
    </location>
</feature>
<feature type="region of interest" description="Disordered" evidence="1">
    <location>
        <begin position="128"/>
        <end position="150"/>
    </location>
</feature>
<accession>A0AAN9T2N7</accession>